<dbReference type="SUPFAM" id="SSF56784">
    <property type="entry name" value="HAD-like"/>
    <property type="match status" value="1"/>
</dbReference>
<feature type="region of interest" description="Disordered" evidence="2">
    <location>
        <begin position="1"/>
        <end position="56"/>
    </location>
</feature>
<dbReference type="RefSeq" id="XP_024366096.1">
    <property type="nucleotide sequence ID" value="XM_024510328.2"/>
</dbReference>
<dbReference type="InterPro" id="IPR005519">
    <property type="entry name" value="Acid_phosphat_B-like"/>
</dbReference>
<keyword evidence="3" id="KW-1133">Transmembrane helix</keyword>
<dbReference type="RefSeq" id="XP_024366098.1">
    <property type="nucleotide sequence ID" value="XM_024510330.2"/>
</dbReference>
<dbReference type="OMA" id="NINEYYS"/>
<evidence type="ECO:0000256" key="1">
    <source>
        <dbReference type="ARBA" id="ARBA00022729"/>
    </source>
</evidence>
<dbReference type="InterPro" id="IPR023214">
    <property type="entry name" value="HAD_sf"/>
</dbReference>
<evidence type="ECO:0000313" key="4">
    <source>
        <dbReference type="EMBL" id="PNR27185.1"/>
    </source>
</evidence>
<dbReference type="EnsemblPlants" id="Pp3c26_14760V3.2">
    <property type="protein sequence ID" value="Pp3c26_14760V3.2"/>
    <property type="gene ID" value="Pp3c26_14760"/>
</dbReference>
<reference evidence="4 6" key="2">
    <citation type="journal article" date="2018" name="Plant J.">
        <title>The Physcomitrella patens chromosome-scale assembly reveals moss genome structure and evolution.</title>
        <authorList>
            <person name="Lang D."/>
            <person name="Ullrich K.K."/>
            <person name="Murat F."/>
            <person name="Fuchs J."/>
            <person name="Jenkins J."/>
            <person name="Haas F.B."/>
            <person name="Piednoel M."/>
            <person name="Gundlach H."/>
            <person name="Van Bel M."/>
            <person name="Meyberg R."/>
            <person name="Vives C."/>
            <person name="Morata J."/>
            <person name="Symeonidi A."/>
            <person name="Hiss M."/>
            <person name="Muchero W."/>
            <person name="Kamisugi Y."/>
            <person name="Saleh O."/>
            <person name="Blanc G."/>
            <person name="Decker E.L."/>
            <person name="van Gessel N."/>
            <person name="Grimwood J."/>
            <person name="Hayes R.D."/>
            <person name="Graham S.W."/>
            <person name="Gunter L.E."/>
            <person name="McDaniel S.F."/>
            <person name="Hoernstein S.N.W."/>
            <person name="Larsson A."/>
            <person name="Li F.W."/>
            <person name="Perroud P.F."/>
            <person name="Phillips J."/>
            <person name="Ranjan P."/>
            <person name="Rokshar D.S."/>
            <person name="Rothfels C.J."/>
            <person name="Schneider L."/>
            <person name="Shu S."/>
            <person name="Stevenson D.W."/>
            <person name="Thummler F."/>
            <person name="Tillich M."/>
            <person name="Villarreal Aguilar J.C."/>
            <person name="Widiez T."/>
            <person name="Wong G.K."/>
            <person name="Wymore A."/>
            <person name="Zhang Y."/>
            <person name="Zimmer A.D."/>
            <person name="Quatrano R.S."/>
            <person name="Mayer K.F.X."/>
            <person name="Goodstein D."/>
            <person name="Casacuberta J.M."/>
            <person name="Vandepoele K."/>
            <person name="Reski R."/>
            <person name="Cuming A.C."/>
            <person name="Tuskan G.A."/>
            <person name="Maumus F."/>
            <person name="Salse J."/>
            <person name="Schmutz J."/>
            <person name="Rensing S.A."/>
        </authorList>
    </citation>
    <scope>NUCLEOTIDE SEQUENCE [LARGE SCALE GENOMIC DNA]</scope>
    <source>
        <strain evidence="5 6">cv. Gransden 2004</strain>
    </source>
</reference>
<evidence type="ECO:0000256" key="2">
    <source>
        <dbReference type="SAM" id="MobiDB-lite"/>
    </source>
</evidence>
<keyword evidence="6" id="KW-1185">Reference proteome</keyword>
<dbReference type="GeneID" id="112277701"/>
<dbReference type="PANTHER" id="PTHR31284:SF10">
    <property type="entry name" value="ACID PHOSPHATASE-LIKE PROTEIN"/>
    <property type="match status" value="1"/>
</dbReference>
<evidence type="ECO:0000256" key="3">
    <source>
        <dbReference type="SAM" id="Phobius"/>
    </source>
</evidence>
<evidence type="ECO:0000313" key="5">
    <source>
        <dbReference type="EnsemblPlants" id="Pp3c26_14760V3.1"/>
    </source>
</evidence>
<feature type="compositionally biased region" description="Low complexity" evidence="2">
    <location>
        <begin position="18"/>
        <end position="29"/>
    </location>
</feature>
<keyword evidence="1" id="KW-0732">Signal</keyword>
<dbReference type="Pfam" id="PF03767">
    <property type="entry name" value="Acid_phosphat_B"/>
    <property type="match status" value="1"/>
</dbReference>
<accession>A0A2K1ID31</accession>
<feature type="transmembrane region" description="Helical" evidence="3">
    <location>
        <begin position="95"/>
        <end position="122"/>
    </location>
</feature>
<dbReference type="PaxDb" id="3218-PP1S357_10V6.3"/>
<dbReference type="EnsemblPlants" id="Pp3c26_14760V3.1">
    <property type="protein sequence ID" value="Pp3c26_14760V3.1"/>
    <property type="gene ID" value="Pp3c26_14760"/>
</dbReference>
<dbReference type="Gene3D" id="3.40.50.1000">
    <property type="entry name" value="HAD superfamily/HAD-like"/>
    <property type="match status" value="1"/>
</dbReference>
<proteinExistence type="predicted"/>
<feature type="compositionally biased region" description="Low complexity" evidence="2">
    <location>
        <begin position="46"/>
        <end position="56"/>
    </location>
</feature>
<dbReference type="PANTHER" id="PTHR31284">
    <property type="entry name" value="ACID PHOSPHATASE-LIKE PROTEIN"/>
    <property type="match status" value="1"/>
</dbReference>
<evidence type="ECO:0008006" key="7">
    <source>
        <dbReference type="Google" id="ProtNLM"/>
    </source>
</evidence>
<dbReference type="AlphaFoldDB" id="A0A2K1ID31"/>
<dbReference type="Gramene" id="Pp3c26_14760V3.2">
    <property type="protein sequence ID" value="Pp3c26_14760V3.2"/>
    <property type="gene ID" value="Pp3c26_14760"/>
</dbReference>
<dbReference type="InterPro" id="IPR036412">
    <property type="entry name" value="HAD-like_sf"/>
</dbReference>
<sequence>MAGAEDEPSGESNQPLISSSVPDVRSSTSLPRSFSYGSDNELEAGRSSGNSLLGSRMNSRESLLGSRRDSMYGSRYGFGNAYIQVDDLGVYLSSVAVTLLTGVMAIIGIILFTLVVTLAVMLGKCQKKPVSNSCASFSLNAETNNLQGYLLPQECEGFVAGYVGSGQYYSDFAVAVEAARTYLNAIQANEDGKDLIVLDIDETSLSNMPYYIAHHYGVERWNEETWNEWVNNASAPPLDAMVSLYRDLRAQNWSFAFITGRPESQTEKTKQNLLDAGYSDWGPLIFRSPEEETVSAVNYKSKYRKMLEKDGYRIRSCLGDQWSDCSGGHAGERVFKLPNPMYYIY</sequence>
<dbReference type="OrthoDB" id="59415at2759"/>
<evidence type="ECO:0000313" key="6">
    <source>
        <dbReference type="Proteomes" id="UP000006727"/>
    </source>
</evidence>
<keyword evidence="3" id="KW-0812">Transmembrane</keyword>
<dbReference type="RefSeq" id="XP_024366100.1">
    <property type="nucleotide sequence ID" value="XM_024510332.2"/>
</dbReference>
<reference evidence="5" key="3">
    <citation type="submission" date="2020-12" db="UniProtKB">
        <authorList>
            <consortium name="EnsemblPlants"/>
        </authorList>
    </citation>
    <scope>IDENTIFICATION</scope>
</reference>
<name>A0A2K1ID31_PHYPA</name>
<protein>
    <recommendedName>
        <fullName evidence="7">Acid phosphatase</fullName>
    </recommendedName>
</protein>
<dbReference type="Gramene" id="Pp3c26_14760V3.1">
    <property type="protein sequence ID" value="Pp3c26_14760V3.1"/>
    <property type="gene ID" value="Pp3c26_14760"/>
</dbReference>
<reference evidence="4 6" key="1">
    <citation type="journal article" date="2008" name="Science">
        <title>The Physcomitrella genome reveals evolutionary insights into the conquest of land by plants.</title>
        <authorList>
            <person name="Rensing S."/>
            <person name="Lang D."/>
            <person name="Zimmer A."/>
            <person name="Terry A."/>
            <person name="Salamov A."/>
            <person name="Shapiro H."/>
            <person name="Nishiyama T."/>
            <person name="Perroud P.-F."/>
            <person name="Lindquist E."/>
            <person name="Kamisugi Y."/>
            <person name="Tanahashi T."/>
            <person name="Sakakibara K."/>
            <person name="Fujita T."/>
            <person name="Oishi K."/>
            <person name="Shin-I T."/>
            <person name="Kuroki Y."/>
            <person name="Toyoda A."/>
            <person name="Suzuki Y."/>
            <person name="Hashimoto A."/>
            <person name="Yamaguchi K."/>
            <person name="Sugano A."/>
            <person name="Kohara Y."/>
            <person name="Fujiyama A."/>
            <person name="Anterola A."/>
            <person name="Aoki S."/>
            <person name="Ashton N."/>
            <person name="Barbazuk W.B."/>
            <person name="Barker E."/>
            <person name="Bennetzen J."/>
            <person name="Bezanilla M."/>
            <person name="Blankenship R."/>
            <person name="Cho S.H."/>
            <person name="Dutcher S."/>
            <person name="Estelle M."/>
            <person name="Fawcett J.A."/>
            <person name="Gundlach H."/>
            <person name="Hanada K."/>
            <person name="Heyl A."/>
            <person name="Hicks K.A."/>
            <person name="Hugh J."/>
            <person name="Lohr M."/>
            <person name="Mayer K."/>
            <person name="Melkozernov A."/>
            <person name="Murata T."/>
            <person name="Nelson D."/>
            <person name="Pils B."/>
            <person name="Prigge M."/>
            <person name="Reiss B."/>
            <person name="Renner T."/>
            <person name="Rombauts S."/>
            <person name="Rushton P."/>
            <person name="Sanderfoot A."/>
            <person name="Schween G."/>
            <person name="Shiu S.-H."/>
            <person name="Stueber K."/>
            <person name="Theodoulou F.L."/>
            <person name="Tu H."/>
            <person name="Van de Peer Y."/>
            <person name="Verrier P.J."/>
            <person name="Waters E."/>
            <person name="Wood A."/>
            <person name="Yang L."/>
            <person name="Cove D."/>
            <person name="Cuming A."/>
            <person name="Hasebe M."/>
            <person name="Lucas S."/>
            <person name="Mishler D.B."/>
            <person name="Reski R."/>
            <person name="Grigoriev I."/>
            <person name="Quatrano R.S."/>
            <person name="Boore J.L."/>
        </authorList>
    </citation>
    <scope>NUCLEOTIDE SEQUENCE [LARGE SCALE GENOMIC DNA]</scope>
    <source>
        <strain evidence="5 6">cv. Gransden 2004</strain>
    </source>
</reference>
<keyword evidence="3" id="KW-0472">Membrane</keyword>
<dbReference type="EMBL" id="ABEU02000026">
    <property type="protein sequence ID" value="PNR27185.1"/>
    <property type="molecule type" value="Genomic_DNA"/>
</dbReference>
<dbReference type="Proteomes" id="UP000006727">
    <property type="component" value="Chromosome 26"/>
</dbReference>
<gene>
    <name evidence="5" type="primary">LOC112277701</name>
    <name evidence="4" type="ORF">PHYPA_030666</name>
</gene>
<dbReference type="RefSeq" id="XP_024366099.1">
    <property type="nucleotide sequence ID" value="XM_024510331.2"/>
</dbReference>
<organism evidence="4">
    <name type="scientific">Physcomitrium patens</name>
    <name type="common">Spreading-leaved earth moss</name>
    <name type="synonym">Physcomitrella patens</name>
    <dbReference type="NCBI Taxonomy" id="3218"/>
    <lineage>
        <taxon>Eukaryota</taxon>
        <taxon>Viridiplantae</taxon>
        <taxon>Streptophyta</taxon>
        <taxon>Embryophyta</taxon>
        <taxon>Bryophyta</taxon>
        <taxon>Bryophytina</taxon>
        <taxon>Bryopsida</taxon>
        <taxon>Funariidae</taxon>
        <taxon>Funariales</taxon>
        <taxon>Funariaceae</taxon>
        <taxon>Physcomitrium</taxon>
    </lineage>
</organism>